<dbReference type="STRING" id="1174501.SAMN05216192_16422"/>
<evidence type="ECO:0000313" key="2">
    <source>
        <dbReference type="Proteomes" id="UP000199050"/>
    </source>
</evidence>
<accession>A0A1G9GEJ8</accession>
<dbReference type="RefSeq" id="WP_139172132.1">
    <property type="nucleotide sequence ID" value="NZ_FNDX01000064.1"/>
</dbReference>
<dbReference type="Proteomes" id="UP000199050">
    <property type="component" value="Unassembled WGS sequence"/>
</dbReference>
<organism evidence="1 2">
    <name type="scientific">Paenibacillus typhae</name>
    <dbReference type="NCBI Taxonomy" id="1174501"/>
    <lineage>
        <taxon>Bacteria</taxon>
        <taxon>Bacillati</taxon>
        <taxon>Bacillota</taxon>
        <taxon>Bacilli</taxon>
        <taxon>Bacillales</taxon>
        <taxon>Paenibacillaceae</taxon>
        <taxon>Paenibacillus</taxon>
    </lineage>
</organism>
<reference evidence="2" key="1">
    <citation type="submission" date="2016-10" db="EMBL/GenBank/DDBJ databases">
        <authorList>
            <person name="Varghese N."/>
            <person name="Submissions S."/>
        </authorList>
    </citation>
    <scope>NUCLEOTIDE SEQUENCE [LARGE SCALE GENOMIC DNA]</scope>
    <source>
        <strain evidence="2">CGMCC 1.11012</strain>
    </source>
</reference>
<gene>
    <name evidence="1" type="ORF">SAMN05216192_16422</name>
</gene>
<protein>
    <submittedName>
        <fullName evidence="1">Uncharacterized protein</fullName>
    </submittedName>
</protein>
<evidence type="ECO:0000313" key="1">
    <source>
        <dbReference type="EMBL" id="SDK98995.1"/>
    </source>
</evidence>
<dbReference type="AlphaFoldDB" id="A0A1G9GEJ8"/>
<dbReference type="EMBL" id="FNDX01000064">
    <property type="protein sequence ID" value="SDK98995.1"/>
    <property type="molecule type" value="Genomic_DNA"/>
</dbReference>
<name>A0A1G9GEJ8_9BACL</name>
<proteinExistence type="predicted"/>
<sequence>MKQMPQIHVRLDEAILLPGDACLQTADWDAEYAWFYVEPGDGGGTDAYYCKVDELTLEIWDSFREYGDTYINVNDSLSIGHYWSFRRSAGQPAIINLAYGLIASALAELTKGYIYSDDGAWYGRPVGADKFDSLYFIAEKADTIGNALWYENCLEQIVTEYTGKPLDLRYQQFECNERSREQRLVYYPSGRLFSEGPAEEDRLFMMLSLCGDFPYWIINLNDLAVDRDALFQQIRLLDVKNGHRLTNHPVTAFMAEYKNLKILLERPDVDFWANPLCIEDAEVLKRQLT</sequence>
<keyword evidence="2" id="KW-1185">Reference proteome</keyword>
<dbReference type="OrthoDB" id="2545744at2"/>